<feature type="region of interest" description="Disordered" evidence="1">
    <location>
        <begin position="24"/>
        <end position="74"/>
    </location>
</feature>
<evidence type="ECO:0000256" key="1">
    <source>
        <dbReference type="SAM" id="MobiDB-lite"/>
    </source>
</evidence>
<feature type="compositionally biased region" description="Basic and acidic residues" evidence="1">
    <location>
        <begin position="28"/>
        <end position="39"/>
    </location>
</feature>
<dbReference type="AlphaFoldDB" id="A0A5K3F0S6"/>
<evidence type="ECO:0000313" key="2">
    <source>
        <dbReference type="WBParaSite" id="MCU_004067-RC"/>
    </source>
</evidence>
<reference evidence="2" key="1">
    <citation type="submission" date="2019-11" db="UniProtKB">
        <authorList>
            <consortium name="WormBaseParasite"/>
        </authorList>
    </citation>
    <scope>IDENTIFICATION</scope>
</reference>
<organism evidence="2">
    <name type="scientific">Mesocestoides corti</name>
    <name type="common">Flatworm</name>
    <dbReference type="NCBI Taxonomy" id="53468"/>
    <lineage>
        <taxon>Eukaryota</taxon>
        <taxon>Metazoa</taxon>
        <taxon>Spiralia</taxon>
        <taxon>Lophotrochozoa</taxon>
        <taxon>Platyhelminthes</taxon>
        <taxon>Cestoda</taxon>
        <taxon>Eucestoda</taxon>
        <taxon>Cyclophyllidea</taxon>
        <taxon>Mesocestoididae</taxon>
        <taxon>Mesocestoides</taxon>
    </lineage>
</organism>
<name>A0A5K3F0S6_MESCO</name>
<feature type="region of interest" description="Disordered" evidence="1">
    <location>
        <begin position="99"/>
        <end position="137"/>
    </location>
</feature>
<protein>
    <submittedName>
        <fullName evidence="2">C2 domain-containing protein</fullName>
    </submittedName>
</protein>
<proteinExistence type="predicted"/>
<dbReference type="WBParaSite" id="MCU_004067-RC">
    <property type="protein sequence ID" value="MCU_004067-RC"/>
    <property type="gene ID" value="MCU_004067"/>
</dbReference>
<accession>A0A5K3F0S6</accession>
<feature type="compositionally biased region" description="Polar residues" evidence="1">
    <location>
        <begin position="46"/>
        <end position="60"/>
    </location>
</feature>
<sequence>IRNHASSQLISSYHLDELIVLESSGPAKTEKQALVESRRNTRKKASTTPSTLSIASTPSVHNEHSATLPDLSQAETADSVASTFYELKPVEPKKIERMTALSSADPGQCVEPRKVATKHASSAGGQGQRKLSHDWNA</sequence>